<sequence length="89" mass="10219">MPTISMFFGIVIYMYCYDNERHKAPHVHAKYQGQDASFSIVDGELLAGEIPTAKARLVQAWIEIHREELMADWDLAISGEPPFRIDPLR</sequence>
<dbReference type="AlphaFoldDB" id="A0A011N1S4"/>
<organism evidence="1 2">
    <name type="scientific">Candidatus Accumulibacter adjunctus</name>
    <dbReference type="NCBI Taxonomy" id="1454001"/>
    <lineage>
        <taxon>Bacteria</taxon>
        <taxon>Pseudomonadati</taxon>
        <taxon>Pseudomonadota</taxon>
        <taxon>Betaproteobacteria</taxon>
        <taxon>Candidatus Accumulibacter</taxon>
    </lineage>
</organism>
<accession>A0A011N1S4</accession>
<gene>
    <name evidence="1" type="ORF">AW08_00678</name>
</gene>
<evidence type="ECO:0008006" key="3">
    <source>
        <dbReference type="Google" id="ProtNLM"/>
    </source>
</evidence>
<keyword evidence="2" id="KW-1185">Reference proteome</keyword>
<comment type="caution">
    <text evidence="1">The sequence shown here is derived from an EMBL/GenBank/DDBJ whole genome shotgun (WGS) entry which is preliminary data.</text>
</comment>
<reference evidence="1" key="1">
    <citation type="submission" date="2014-02" db="EMBL/GenBank/DDBJ databases">
        <title>Expanding our view of genomic diversity in Candidatus Accumulibacter clades.</title>
        <authorList>
            <person name="Skennerton C.T."/>
            <person name="Barr J.J."/>
            <person name="Slater F.R."/>
            <person name="Bond P.L."/>
            <person name="Tyson G.W."/>
        </authorList>
    </citation>
    <scope>NUCLEOTIDE SEQUENCE [LARGE SCALE GENOMIC DNA]</scope>
</reference>
<evidence type="ECO:0000313" key="1">
    <source>
        <dbReference type="EMBL" id="EXI68856.1"/>
    </source>
</evidence>
<dbReference type="STRING" id="1454001.AW08_00678"/>
<dbReference type="Pfam" id="PF13711">
    <property type="entry name" value="DUF4160"/>
    <property type="match status" value="1"/>
</dbReference>
<dbReference type="PATRIC" id="fig|1454001.3.peg.856"/>
<dbReference type="InterPro" id="IPR025427">
    <property type="entry name" value="DUF4160"/>
</dbReference>
<dbReference type="EMBL" id="JFAX01000003">
    <property type="protein sequence ID" value="EXI68856.1"/>
    <property type="molecule type" value="Genomic_DNA"/>
</dbReference>
<name>A0A011N1S4_9PROT</name>
<proteinExistence type="predicted"/>
<evidence type="ECO:0000313" key="2">
    <source>
        <dbReference type="Proteomes" id="UP000020218"/>
    </source>
</evidence>
<protein>
    <recommendedName>
        <fullName evidence="3">DUF4160 domain-containing protein</fullName>
    </recommendedName>
</protein>
<dbReference type="Proteomes" id="UP000020218">
    <property type="component" value="Unassembled WGS sequence"/>
</dbReference>